<dbReference type="InterPro" id="IPR052959">
    <property type="entry name" value="Inner_membrane_assoc"/>
</dbReference>
<dbReference type="AlphaFoldDB" id="A0A1R0F8S9"/>
<evidence type="ECO:0000313" key="2">
    <source>
        <dbReference type="EMBL" id="OLY43366.1"/>
    </source>
</evidence>
<dbReference type="GO" id="GO:0005886">
    <property type="term" value="C:plasma membrane"/>
    <property type="evidence" value="ECO:0007669"/>
    <property type="project" value="TreeGrafter"/>
</dbReference>
<keyword evidence="3" id="KW-1185">Reference proteome</keyword>
<dbReference type="Proteomes" id="UP000187344">
    <property type="component" value="Unassembled WGS sequence"/>
</dbReference>
<accession>A0A1R0F8S9</accession>
<gene>
    <name evidence="2" type="ORF">PEB0149_007920</name>
</gene>
<organism evidence="2 3">
    <name type="scientific">Bartonella apis</name>
    <dbReference type="NCBI Taxonomy" id="1686310"/>
    <lineage>
        <taxon>Bacteria</taxon>
        <taxon>Pseudomonadati</taxon>
        <taxon>Pseudomonadota</taxon>
        <taxon>Alphaproteobacteria</taxon>
        <taxon>Hyphomicrobiales</taxon>
        <taxon>Bartonellaceae</taxon>
        <taxon>Bartonella</taxon>
    </lineage>
</organism>
<dbReference type="RefSeq" id="WP_075870240.1">
    <property type="nucleotide sequence ID" value="NZ_CALYQA010000001.1"/>
</dbReference>
<name>A0A1R0F8S9_9HYPH</name>
<dbReference type="InterPro" id="IPR007436">
    <property type="entry name" value="DUF485"/>
</dbReference>
<comment type="caution">
    <text evidence="2">The sequence shown here is derived from an EMBL/GenBank/DDBJ whole genome shotgun (WGS) entry which is preliminary data.</text>
</comment>
<protein>
    <submittedName>
        <fullName evidence="2">Uncharacterized membrane protein, DUF485 family</fullName>
    </submittedName>
</protein>
<sequence length="102" mass="11367">MDKETIARIEASPAYVTLRKKRNRLGGILTVIALIVYYGWIALIAFDKQFLSLRIGTGVTTLAIPIGIGVIVVMVLLTAIYILIANSSYDHYIDEIKKEVKQ</sequence>
<dbReference type="OrthoDB" id="5297034at2"/>
<dbReference type="PANTHER" id="PTHR38598">
    <property type="entry name" value="INNER MEMBRANE PROTEIN YJCH"/>
    <property type="match status" value="1"/>
</dbReference>
<feature type="transmembrane region" description="Helical" evidence="1">
    <location>
        <begin position="25"/>
        <end position="46"/>
    </location>
</feature>
<dbReference type="PANTHER" id="PTHR38598:SF1">
    <property type="entry name" value="INNER MEMBRANE PROTEIN YJCH"/>
    <property type="match status" value="1"/>
</dbReference>
<keyword evidence="1" id="KW-1133">Transmembrane helix</keyword>
<keyword evidence="1" id="KW-0812">Transmembrane</keyword>
<keyword evidence="1" id="KW-0472">Membrane</keyword>
<dbReference type="Pfam" id="PF04341">
    <property type="entry name" value="DUF485"/>
    <property type="match status" value="1"/>
</dbReference>
<proteinExistence type="predicted"/>
<dbReference type="EMBL" id="LXYT01000002">
    <property type="protein sequence ID" value="OLY43366.1"/>
    <property type="molecule type" value="Genomic_DNA"/>
</dbReference>
<feature type="transmembrane region" description="Helical" evidence="1">
    <location>
        <begin position="58"/>
        <end position="84"/>
    </location>
</feature>
<reference evidence="2 3" key="1">
    <citation type="submission" date="2016-12" db="EMBL/GenBank/DDBJ databases">
        <title>Comparative genomics of Bartonella apis.</title>
        <authorList>
            <person name="Engel P."/>
        </authorList>
    </citation>
    <scope>NUCLEOTIDE SEQUENCE [LARGE SCALE GENOMIC DNA]</scope>
    <source>
        <strain evidence="2 3">PEB0149</strain>
    </source>
</reference>
<evidence type="ECO:0000256" key="1">
    <source>
        <dbReference type="SAM" id="Phobius"/>
    </source>
</evidence>
<evidence type="ECO:0000313" key="3">
    <source>
        <dbReference type="Proteomes" id="UP000187344"/>
    </source>
</evidence>